<feature type="compositionally biased region" description="Basic and acidic residues" evidence="5">
    <location>
        <begin position="1080"/>
        <end position="1092"/>
    </location>
</feature>
<feature type="region of interest" description="Disordered" evidence="5">
    <location>
        <begin position="1078"/>
        <end position="1099"/>
    </location>
</feature>
<keyword evidence="8" id="KW-1185">Reference proteome</keyword>
<keyword evidence="3 4" id="KW-0539">Nucleus</keyword>
<dbReference type="GO" id="GO:0000122">
    <property type="term" value="P:negative regulation of transcription by RNA polymerase II"/>
    <property type="evidence" value="ECO:0007669"/>
    <property type="project" value="TreeGrafter"/>
</dbReference>
<feature type="region of interest" description="Disordered" evidence="5">
    <location>
        <begin position="111"/>
        <end position="164"/>
    </location>
</feature>
<reference evidence="8" key="1">
    <citation type="submission" date="2022-10" db="EMBL/GenBank/DDBJ databases">
        <title>Genome assembly of Pristionchus species.</title>
        <authorList>
            <person name="Yoshida K."/>
            <person name="Sommer R.J."/>
        </authorList>
    </citation>
    <scope>NUCLEOTIDE SEQUENCE [LARGE SCALE GENOMIC DNA]</scope>
    <source>
        <strain evidence="8">RS5460</strain>
    </source>
</reference>
<dbReference type="Gene3D" id="1.20.1160.11">
    <property type="entry name" value="Paired amphipathic helix"/>
    <property type="match status" value="2"/>
</dbReference>
<evidence type="ECO:0000259" key="6">
    <source>
        <dbReference type="SMART" id="SM00761"/>
    </source>
</evidence>
<feature type="compositionally biased region" description="Basic residues" evidence="5">
    <location>
        <begin position="981"/>
        <end position="1001"/>
    </location>
</feature>
<dbReference type="GO" id="GO:0003714">
    <property type="term" value="F:transcription corepressor activity"/>
    <property type="evidence" value="ECO:0007669"/>
    <property type="project" value="InterPro"/>
</dbReference>
<gene>
    <name evidence="7" type="ORF">PMAYCL1PPCAC_23882</name>
</gene>
<dbReference type="InterPro" id="IPR003822">
    <property type="entry name" value="PAH"/>
</dbReference>
<dbReference type="Pfam" id="PF02671">
    <property type="entry name" value="PAH"/>
    <property type="match status" value="2"/>
</dbReference>
<keyword evidence="2" id="KW-0678">Repressor</keyword>
<dbReference type="Proteomes" id="UP001328107">
    <property type="component" value="Unassembled WGS sequence"/>
</dbReference>
<organism evidence="7 8">
    <name type="scientific">Pristionchus mayeri</name>
    <dbReference type="NCBI Taxonomy" id="1317129"/>
    <lineage>
        <taxon>Eukaryota</taxon>
        <taxon>Metazoa</taxon>
        <taxon>Ecdysozoa</taxon>
        <taxon>Nematoda</taxon>
        <taxon>Chromadorea</taxon>
        <taxon>Rhabditida</taxon>
        <taxon>Rhabditina</taxon>
        <taxon>Diplogasteromorpha</taxon>
        <taxon>Diplogasteroidea</taxon>
        <taxon>Neodiplogasteridae</taxon>
        <taxon>Pristionchus</taxon>
    </lineage>
</organism>
<dbReference type="PANTHER" id="PTHR12346">
    <property type="entry name" value="SIN3B-RELATED"/>
    <property type="match status" value="1"/>
</dbReference>
<comment type="caution">
    <text evidence="7">The sequence shown here is derived from an EMBL/GenBank/DDBJ whole genome shotgun (WGS) entry which is preliminary data.</text>
</comment>
<feature type="compositionally biased region" description="Polar residues" evidence="5">
    <location>
        <begin position="732"/>
        <end position="741"/>
    </location>
</feature>
<evidence type="ECO:0000256" key="5">
    <source>
        <dbReference type="SAM" id="MobiDB-lite"/>
    </source>
</evidence>
<evidence type="ECO:0000313" key="8">
    <source>
        <dbReference type="Proteomes" id="UP001328107"/>
    </source>
</evidence>
<dbReference type="EMBL" id="BTRK01000005">
    <property type="protein sequence ID" value="GMR53687.1"/>
    <property type="molecule type" value="Genomic_DNA"/>
</dbReference>
<evidence type="ECO:0000313" key="7">
    <source>
        <dbReference type="EMBL" id="GMR53687.1"/>
    </source>
</evidence>
<dbReference type="PROSITE" id="PS51477">
    <property type="entry name" value="PAH"/>
    <property type="match status" value="2"/>
</dbReference>
<dbReference type="SUPFAM" id="SSF47762">
    <property type="entry name" value="PAH2 domain"/>
    <property type="match status" value="2"/>
</dbReference>
<dbReference type="Pfam" id="PF16879">
    <property type="entry name" value="Sin3a_C"/>
    <property type="match status" value="1"/>
</dbReference>
<dbReference type="Pfam" id="PF08295">
    <property type="entry name" value="Sin3_corepress"/>
    <property type="match status" value="1"/>
</dbReference>
<sequence>MAYPGPNNRVRVEDALTYLDQVKTMFMDQPIIYTRFLDIMKDFKSQAIDTPGVIGRVTQLFRGQPALIVGFNTFLPSGFEVRVDEDGRITILEPSGNIITVENDRTLLVENEAVEDEEEYEEEGDENEEDVDEEATAESPEAEREKEETPPEMTQSPKSFIPHNEAKDLMKKKIQPKGLNKKVIIDEYTRGKVNEMDGRVEADMKMVVEEEVKMKKPRQKMKSKDKGSNHNAVDYVNKIKIRFANSPVVYKEFLKILTVYQKRHSRAVCTGGDNTQTERMVMGAIGELFKHHTDLIHQFQFFLPNATITHGRTGKKWKKGKEVRANEEEEDDDEIMKEVRRVGKATIVTRRRMDIRDAIKTMNGDDIILFEKIREVTTDREFRIIMRHADLYSSGISSRKDFVIGVSPVLSKFPHIYNNLIAYLRNSTSLDKDLEQSRAALDIDYSSCKLNGLSYRALPENVARPQCSGRTPLCYEVLNETWVSIPSWASEDSSVVSSKKTQFEEFVYRTEDERFEFDIVMESNRYAIGCLQEMQHKLSKLSSSELMKFSMADNYGVSSPAIFLRAIRRVYGELAGRMLDSLKKEPKTAVETLLDSLKEKEREWKDNLEEFNKGWREQMDKHSLRSLDHQSAHIKMSDSKYLRPKNLINQMENQQEEARSRSIPQEGPHLILTYNEDRRAIVDATDLLIHHVRRSNLSKEEKKRVKNVLRKFVPEILGVSEGVSSDTEDAMPTSSTAGSNEFTKKSIMKRSTVERINDNGNSRGGRSPNSCTYRLIYSGNVFYVFLRIHHVLCERLAKLRRACERLWEEQKLNEHMKEYSSSWSDVRKGLQRVRGTPSHVPSFDHVMFLVKESLDGNIEPVNLEEEMRSMLPTHASMAFSIDKMVMSITRQLQIFSSPDTDKAHTLNLYNKYRLEKAPYMWDKSQHKKETEEKYLEEAKTVMEGHNCYRIHTFDKESPVVTIELMEKEVEGERKNGLPKGRPPKKDKKKKGRLGGVKKKTTKWSSCDGSSKLCSTSNASTSIPHGKEIVMIPYQNPYEEEAAKEVEDVHHESMTDDDTFDLNSERTLFYGRVKQTQNDPKTIEKKNERKERCASWFGSS</sequence>
<evidence type="ECO:0000256" key="4">
    <source>
        <dbReference type="PROSITE-ProRule" id="PRU00810"/>
    </source>
</evidence>
<dbReference type="InterPro" id="IPR036600">
    <property type="entry name" value="PAH_sf"/>
</dbReference>
<dbReference type="GO" id="GO:0070822">
    <property type="term" value="C:Sin3-type complex"/>
    <property type="evidence" value="ECO:0007669"/>
    <property type="project" value="TreeGrafter"/>
</dbReference>
<feature type="compositionally biased region" description="Acidic residues" evidence="5">
    <location>
        <begin position="112"/>
        <end position="136"/>
    </location>
</feature>
<proteinExistence type="predicted"/>
<dbReference type="InterPro" id="IPR031693">
    <property type="entry name" value="Sin3_C"/>
</dbReference>
<evidence type="ECO:0000256" key="1">
    <source>
        <dbReference type="ARBA" id="ARBA00004123"/>
    </source>
</evidence>
<dbReference type="InterPro" id="IPR013194">
    <property type="entry name" value="HDAC_interact_dom"/>
</dbReference>
<name>A0AAN5D052_9BILA</name>
<dbReference type="PANTHER" id="PTHR12346:SF0">
    <property type="entry name" value="SIN3A, ISOFORM G"/>
    <property type="match status" value="1"/>
</dbReference>
<feature type="region of interest" description="Disordered" evidence="5">
    <location>
        <begin position="968"/>
        <end position="1002"/>
    </location>
</feature>
<dbReference type="InterPro" id="IPR039774">
    <property type="entry name" value="Sin3-like"/>
</dbReference>
<evidence type="ECO:0000256" key="3">
    <source>
        <dbReference type="ARBA" id="ARBA00023242"/>
    </source>
</evidence>
<accession>A0AAN5D052</accession>
<evidence type="ECO:0000256" key="2">
    <source>
        <dbReference type="ARBA" id="ARBA00022491"/>
    </source>
</evidence>
<comment type="subcellular location">
    <subcellularLocation>
        <location evidence="1 4">Nucleus</location>
    </subcellularLocation>
</comment>
<feature type="domain" description="Histone deacetylase interacting" evidence="6">
    <location>
        <begin position="447"/>
        <end position="548"/>
    </location>
</feature>
<dbReference type="SMART" id="SM00761">
    <property type="entry name" value="HDAC_interact"/>
    <property type="match status" value="1"/>
</dbReference>
<protein>
    <recommendedName>
        <fullName evidence="6">Histone deacetylase interacting domain-containing protein</fullName>
    </recommendedName>
</protein>
<dbReference type="AlphaFoldDB" id="A0AAN5D052"/>
<dbReference type="FunFam" id="1.20.1160.11:FF:000001">
    <property type="entry name" value="Paired amphipathic helix protein Sin3"/>
    <property type="match status" value="1"/>
</dbReference>
<feature type="region of interest" description="Disordered" evidence="5">
    <location>
        <begin position="723"/>
        <end position="769"/>
    </location>
</feature>